<dbReference type="OrthoDB" id="6402405at2"/>
<dbReference type="Pfam" id="PF05069">
    <property type="entry name" value="Phage_tail_S"/>
    <property type="match status" value="1"/>
</dbReference>
<gene>
    <name evidence="1" type="ORF">DU505_08975</name>
</gene>
<dbReference type="AlphaFoldDB" id="A0A368TY68"/>
<keyword evidence="2" id="KW-1185">Reference proteome</keyword>
<name>A0A368TY68_9GAMM</name>
<dbReference type="NCBIfam" id="TIGR01635">
    <property type="entry name" value="tail_comp_S"/>
    <property type="match status" value="1"/>
</dbReference>
<dbReference type="Proteomes" id="UP000252405">
    <property type="component" value="Unassembled WGS sequence"/>
</dbReference>
<reference evidence="1 2" key="1">
    <citation type="submission" date="2018-07" db="EMBL/GenBank/DDBJ databases">
        <title>Halomonas montanilacus sp. nov., isolated from Lake Pengyan on Tibetan Plateau.</title>
        <authorList>
            <person name="Lu H."/>
            <person name="Xing P."/>
            <person name="Wu Q."/>
        </authorList>
    </citation>
    <scope>NUCLEOTIDE SEQUENCE [LARGE SCALE GENOMIC DNA]</scope>
    <source>
        <strain evidence="1 2">PYC7W</strain>
    </source>
</reference>
<dbReference type="RefSeq" id="WP_114478659.1">
    <property type="nucleotide sequence ID" value="NZ_QPII01000005.1"/>
</dbReference>
<organism evidence="1 2">
    <name type="scientific">Billgrantia montanilacus</name>
    <dbReference type="NCBI Taxonomy" id="2282305"/>
    <lineage>
        <taxon>Bacteria</taxon>
        <taxon>Pseudomonadati</taxon>
        <taxon>Pseudomonadota</taxon>
        <taxon>Gammaproteobacteria</taxon>
        <taxon>Oceanospirillales</taxon>
        <taxon>Halomonadaceae</taxon>
        <taxon>Billgrantia</taxon>
    </lineage>
</organism>
<evidence type="ECO:0000313" key="2">
    <source>
        <dbReference type="Proteomes" id="UP000252405"/>
    </source>
</evidence>
<dbReference type="InterPro" id="IPR006522">
    <property type="entry name" value="Phage_virion_morphogenesis"/>
</dbReference>
<proteinExistence type="predicted"/>
<sequence length="149" mass="16971">MSEPDLQALETWVQPLIAKLTAGERRQLARDLGRDLRISQRERINAQQNPDGTRYEPRAALRGQAGGIRRKAMFNKLRTAKHIKARVTAAGVQIGFVGRVARIARVHQYGLRDRVEPGGPMHNYPRRELLGLTRAEQTHIRDKLIEHLT</sequence>
<evidence type="ECO:0000313" key="1">
    <source>
        <dbReference type="EMBL" id="RCV89725.1"/>
    </source>
</evidence>
<comment type="caution">
    <text evidence="1">The sequence shown here is derived from an EMBL/GenBank/DDBJ whole genome shotgun (WGS) entry which is preliminary data.</text>
</comment>
<accession>A0A368TY68</accession>
<dbReference type="EMBL" id="QPII01000005">
    <property type="protein sequence ID" value="RCV89725.1"/>
    <property type="molecule type" value="Genomic_DNA"/>
</dbReference>
<protein>
    <submittedName>
        <fullName evidence="1">Phage virion morphogenesis protein</fullName>
    </submittedName>
</protein>